<proteinExistence type="predicted"/>
<comment type="caution">
    <text evidence="1">The sequence shown here is derived from an EMBL/GenBank/DDBJ whole genome shotgun (WGS) entry which is preliminary data.</text>
</comment>
<accession>A0ABN2XMS7</accession>
<evidence type="ECO:0000313" key="1">
    <source>
        <dbReference type="EMBL" id="GAA2115006.1"/>
    </source>
</evidence>
<name>A0ABN2XMS7_9ACTN</name>
<sequence>MEWEPLNEGGLRTFARYVREHADGQEEVLQAGLRIMVDLKRHFEGPVHEALLAEYREGAEGGLADMVDGIRVCADRLDVAAEVIAVMQNEVVEELAALAADRTGPPERRAAAARKHVDHLEEHLLHYVVDQVNEVAVAGLTEAVEGAAAPGRPASAALLAALDRDADAVPGHRVLSSARVERAAGAMQCLTGRAELLTELLRARARTVDFRSPPGPDDAVHREFLIDRGTALAVFGADGTVTLTAPELLARVGHRPTRVFLRDVGLPDDAVFFGVSQEYCDGEAEIGDRAWAPHAGPFDPAPWLCVGGFGGDGFHLDTATGTVYCVPEEGEAHPVASSPDRFVLALSALETERPLYDPERQRFDGLDPEGVEDRFLALLRRTDPGLPPGPGSFWSRALEHVHRGLNCY</sequence>
<dbReference type="InterPro" id="IPR025851">
    <property type="entry name" value="SUKH-4"/>
</dbReference>
<dbReference type="EMBL" id="BAAANS010000050">
    <property type="protein sequence ID" value="GAA2115006.1"/>
    <property type="molecule type" value="Genomic_DNA"/>
</dbReference>
<evidence type="ECO:0008006" key="3">
    <source>
        <dbReference type="Google" id="ProtNLM"/>
    </source>
</evidence>
<reference evidence="1 2" key="1">
    <citation type="journal article" date="2019" name="Int. J. Syst. Evol. Microbiol.">
        <title>The Global Catalogue of Microorganisms (GCM) 10K type strain sequencing project: providing services to taxonomists for standard genome sequencing and annotation.</title>
        <authorList>
            <consortium name="The Broad Institute Genomics Platform"/>
            <consortium name="The Broad Institute Genome Sequencing Center for Infectious Disease"/>
            <person name="Wu L."/>
            <person name="Ma J."/>
        </authorList>
    </citation>
    <scope>NUCLEOTIDE SEQUENCE [LARGE SCALE GENOMIC DNA]</scope>
    <source>
        <strain evidence="1 2">JCM 14559</strain>
    </source>
</reference>
<gene>
    <name evidence="1" type="ORF">GCM10009759_59730</name>
</gene>
<dbReference type="Proteomes" id="UP001500897">
    <property type="component" value="Unassembled WGS sequence"/>
</dbReference>
<protein>
    <recommendedName>
        <fullName evidence="3">SUKH-4 immunity protein of toxin-antitoxin system</fullName>
    </recommendedName>
</protein>
<dbReference type="Pfam" id="PF14435">
    <property type="entry name" value="SUKH-4"/>
    <property type="match status" value="1"/>
</dbReference>
<organism evidence="1 2">
    <name type="scientific">Kitasatospora saccharophila</name>
    <dbReference type="NCBI Taxonomy" id="407973"/>
    <lineage>
        <taxon>Bacteria</taxon>
        <taxon>Bacillati</taxon>
        <taxon>Actinomycetota</taxon>
        <taxon>Actinomycetes</taxon>
        <taxon>Kitasatosporales</taxon>
        <taxon>Streptomycetaceae</taxon>
        <taxon>Kitasatospora</taxon>
    </lineage>
</organism>
<evidence type="ECO:0000313" key="2">
    <source>
        <dbReference type="Proteomes" id="UP001500897"/>
    </source>
</evidence>
<keyword evidence="2" id="KW-1185">Reference proteome</keyword>